<evidence type="ECO:0000259" key="2">
    <source>
        <dbReference type="SMART" id="SM00355"/>
    </source>
</evidence>
<keyword evidence="4" id="KW-1185">Reference proteome</keyword>
<dbReference type="Proteomes" id="UP001302745">
    <property type="component" value="Unassembled WGS sequence"/>
</dbReference>
<sequence length="386" mass="42889">MAFTDLSMCNLNISLDLGDEVDFSFGSLPAGNSGSISGSSSASSSFGPHTPTSERSTPPFSTSFDFGSSFASSVDAVPFDLTPPSSATSTYFPMTPETGNVSGFGYPVFPATPSRGPFDFSGHPLSSCGMQLTPSQNTDCSFLAHLFGPHPLPSTPSVLTQFDHTSDTASHWMYPDSPISFEQQQSPTRFVGTVRSNKQDSIEHDWIKQELEDDMMPPSTPSDMARKRVLMGQVRHRTTALQQQVQQCQSFSAPRRIKVEKRARAVATESRSIAVDKVEPASTFRCPVEGCKVKPYRRNEHMKRHIQTVHQKSLHRCQFCKHTANRKDNWVAHLKLHTLSRLKTGGSKPRVDFYPAAVLLYEEEMKKNAFRRRRDTKTKKRSDSAA</sequence>
<evidence type="ECO:0000313" key="4">
    <source>
        <dbReference type="Proteomes" id="UP001302745"/>
    </source>
</evidence>
<dbReference type="EMBL" id="MU856869">
    <property type="protein sequence ID" value="KAK4156386.1"/>
    <property type="molecule type" value="Genomic_DNA"/>
</dbReference>
<dbReference type="Gene3D" id="3.30.160.60">
    <property type="entry name" value="Classic Zinc Finger"/>
    <property type="match status" value="1"/>
</dbReference>
<dbReference type="AlphaFoldDB" id="A0AAN6VT41"/>
<organism evidence="3 4">
    <name type="scientific">Chaetomidium leptoderma</name>
    <dbReference type="NCBI Taxonomy" id="669021"/>
    <lineage>
        <taxon>Eukaryota</taxon>
        <taxon>Fungi</taxon>
        <taxon>Dikarya</taxon>
        <taxon>Ascomycota</taxon>
        <taxon>Pezizomycotina</taxon>
        <taxon>Sordariomycetes</taxon>
        <taxon>Sordariomycetidae</taxon>
        <taxon>Sordariales</taxon>
        <taxon>Chaetomiaceae</taxon>
        <taxon>Chaetomidium</taxon>
    </lineage>
</organism>
<accession>A0AAN6VT41</accession>
<reference evidence="3" key="1">
    <citation type="journal article" date="2023" name="Mol. Phylogenet. Evol.">
        <title>Genome-scale phylogeny and comparative genomics of the fungal order Sordariales.</title>
        <authorList>
            <person name="Hensen N."/>
            <person name="Bonometti L."/>
            <person name="Westerberg I."/>
            <person name="Brannstrom I.O."/>
            <person name="Guillou S."/>
            <person name="Cros-Aarteil S."/>
            <person name="Calhoun S."/>
            <person name="Haridas S."/>
            <person name="Kuo A."/>
            <person name="Mondo S."/>
            <person name="Pangilinan J."/>
            <person name="Riley R."/>
            <person name="LaButti K."/>
            <person name="Andreopoulos B."/>
            <person name="Lipzen A."/>
            <person name="Chen C."/>
            <person name="Yan M."/>
            <person name="Daum C."/>
            <person name="Ng V."/>
            <person name="Clum A."/>
            <person name="Steindorff A."/>
            <person name="Ohm R.A."/>
            <person name="Martin F."/>
            <person name="Silar P."/>
            <person name="Natvig D.O."/>
            <person name="Lalanne C."/>
            <person name="Gautier V."/>
            <person name="Ament-Velasquez S.L."/>
            <person name="Kruys A."/>
            <person name="Hutchinson M.I."/>
            <person name="Powell A.J."/>
            <person name="Barry K."/>
            <person name="Miller A.N."/>
            <person name="Grigoriev I.V."/>
            <person name="Debuchy R."/>
            <person name="Gladieux P."/>
            <person name="Hiltunen Thoren M."/>
            <person name="Johannesson H."/>
        </authorList>
    </citation>
    <scope>NUCLEOTIDE SEQUENCE</scope>
    <source>
        <strain evidence="3">CBS 538.74</strain>
    </source>
</reference>
<feature type="domain" description="C2H2-type" evidence="2">
    <location>
        <begin position="284"/>
        <end position="310"/>
    </location>
</feature>
<reference evidence="3" key="2">
    <citation type="submission" date="2023-05" db="EMBL/GenBank/DDBJ databases">
        <authorList>
            <consortium name="Lawrence Berkeley National Laboratory"/>
            <person name="Steindorff A."/>
            <person name="Hensen N."/>
            <person name="Bonometti L."/>
            <person name="Westerberg I."/>
            <person name="Brannstrom I.O."/>
            <person name="Guillou S."/>
            <person name="Cros-Aarteil S."/>
            <person name="Calhoun S."/>
            <person name="Haridas S."/>
            <person name="Kuo A."/>
            <person name="Mondo S."/>
            <person name="Pangilinan J."/>
            <person name="Riley R."/>
            <person name="Labutti K."/>
            <person name="Andreopoulos B."/>
            <person name="Lipzen A."/>
            <person name="Chen C."/>
            <person name="Yanf M."/>
            <person name="Daum C."/>
            <person name="Ng V."/>
            <person name="Clum A."/>
            <person name="Ohm R."/>
            <person name="Martin F."/>
            <person name="Silar P."/>
            <person name="Natvig D."/>
            <person name="Lalanne C."/>
            <person name="Gautier V."/>
            <person name="Ament-Velasquez S.L."/>
            <person name="Kruys A."/>
            <person name="Hutchinson M.I."/>
            <person name="Powell A.J."/>
            <person name="Barry K."/>
            <person name="Miller A.N."/>
            <person name="Grigoriev I.V."/>
            <person name="Debuchy R."/>
            <person name="Gladieux P."/>
            <person name="Thoren M.H."/>
            <person name="Johannesson H."/>
        </authorList>
    </citation>
    <scope>NUCLEOTIDE SEQUENCE</scope>
    <source>
        <strain evidence="3">CBS 538.74</strain>
    </source>
</reference>
<evidence type="ECO:0000256" key="1">
    <source>
        <dbReference type="SAM" id="MobiDB-lite"/>
    </source>
</evidence>
<feature type="domain" description="C2H2-type" evidence="2">
    <location>
        <begin position="315"/>
        <end position="337"/>
    </location>
</feature>
<dbReference type="SMART" id="SM00355">
    <property type="entry name" value="ZnF_C2H2"/>
    <property type="match status" value="2"/>
</dbReference>
<gene>
    <name evidence="3" type="ORF">C8A00DRAFT_30780</name>
</gene>
<dbReference type="InterPro" id="IPR013087">
    <property type="entry name" value="Znf_C2H2_type"/>
</dbReference>
<evidence type="ECO:0000313" key="3">
    <source>
        <dbReference type="EMBL" id="KAK4156386.1"/>
    </source>
</evidence>
<feature type="compositionally biased region" description="Low complexity" evidence="1">
    <location>
        <begin position="36"/>
        <end position="47"/>
    </location>
</feature>
<proteinExistence type="predicted"/>
<feature type="region of interest" description="Disordered" evidence="1">
    <location>
        <begin position="36"/>
        <end position="58"/>
    </location>
</feature>
<name>A0AAN6VT41_9PEZI</name>
<protein>
    <recommendedName>
        <fullName evidence="2">C2H2-type domain-containing protein</fullName>
    </recommendedName>
</protein>
<comment type="caution">
    <text evidence="3">The sequence shown here is derived from an EMBL/GenBank/DDBJ whole genome shotgun (WGS) entry which is preliminary data.</text>
</comment>